<dbReference type="InterPro" id="IPR001466">
    <property type="entry name" value="Beta-lactam-related"/>
</dbReference>
<dbReference type="InterPro" id="IPR012338">
    <property type="entry name" value="Beta-lactam/transpept-like"/>
</dbReference>
<proteinExistence type="predicted"/>
<dbReference type="SUPFAM" id="SSF56601">
    <property type="entry name" value="beta-lactamase/transpeptidase-like"/>
    <property type="match status" value="1"/>
</dbReference>
<protein>
    <submittedName>
        <fullName evidence="2">Beta-lactamase family protein</fullName>
    </submittedName>
</protein>
<dbReference type="InterPro" id="IPR050491">
    <property type="entry name" value="AmpC-like"/>
</dbReference>
<name>A0A5D4TUN2_9BACI</name>
<dbReference type="Gene3D" id="3.40.710.10">
    <property type="entry name" value="DD-peptidase/beta-lactamase superfamily"/>
    <property type="match status" value="1"/>
</dbReference>
<feature type="domain" description="Beta-lactamase-related" evidence="1">
    <location>
        <begin position="10"/>
        <end position="336"/>
    </location>
</feature>
<dbReference type="Proteomes" id="UP000324269">
    <property type="component" value="Unassembled WGS sequence"/>
</dbReference>
<dbReference type="PANTHER" id="PTHR46825">
    <property type="entry name" value="D-ALANYL-D-ALANINE-CARBOXYPEPTIDASE/ENDOPEPTIDASE AMPH"/>
    <property type="match status" value="1"/>
</dbReference>
<dbReference type="PANTHER" id="PTHR46825:SF7">
    <property type="entry name" value="D-ALANYL-D-ALANINE CARBOXYPEPTIDASE"/>
    <property type="match status" value="1"/>
</dbReference>
<comment type="caution">
    <text evidence="2">The sequence shown here is derived from an EMBL/GenBank/DDBJ whole genome shotgun (WGS) entry which is preliminary data.</text>
</comment>
<dbReference type="EMBL" id="VTEZ01000004">
    <property type="protein sequence ID" value="TYS84652.1"/>
    <property type="molecule type" value="Genomic_DNA"/>
</dbReference>
<evidence type="ECO:0000313" key="3">
    <source>
        <dbReference type="Proteomes" id="UP000324269"/>
    </source>
</evidence>
<organism evidence="2 3">
    <name type="scientific">Rossellomorea aquimaris</name>
    <dbReference type="NCBI Taxonomy" id="189382"/>
    <lineage>
        <taxon>Bacteria</taxon>
        <taxon>Bacillati</taxon>
        <taxon>Bacillota</taxon>
        <taxon>Bacilli</taxon>
        <taxon>Bacillales</taxon>
        <taxon>Bacillaceae</taxon>
        <taxon>Rossellomorea</taxon>
    </lineage>
</organism>
<dbReference type="AlphaFoldDB" id="A0A5D4TUN2"/>
<gene>
    <name evidence="2" type="ORF">FZC85_14890</name>
</gene>
<sequence length="353" mass="39473">MIILIERKLVENTVRSFHERYQLPGISMCFTDSTGEDYPMAAGVRHIASDVKLNPYDHLRVGSITKIFISTLILKMKDEGIVSLEQTVDSILPGILKDGTHITVRHLLQHRSGLKDYIWMDVAGTNCIQHAVSSLHDEFPPQSLIRLASSHVLQFEPGTEFNYSNTGYILLGMIAEKLTGESIEKLLDKWIIQPLQLERTYFPSTNDLRKPFGAGYSKATPDLTDLSDEISEITHLNVSIVWAAGALISNPIDIQTFMKSLFNGHLLSKKSLTEMMCFLEADDPKLSYGLGLHQYTFDDGRQAIGHQGGIHGYESVTLYYPDCEMSLTVIVNQMPVGVVAIANQLFREITKGI</sequence>
<evidence type="ECO:0000313" key="2">
    <source>
        <dbReference type="EMBL" id="TYS84652.1"/>
    </source>
</evidence>
<accession>A0A5D4TUN2</accession>
<dbReference type="Pfam" id="PF00144">
    <property type="entry name" value="Beta-lactamase"/>
    <property type="match status" value="1"/>
</dbReference>
<reference evidence="2 3" key="1">
    <citation type="submission" date="2019-08" db="EMBL/GenBank/DDBJ databases">
        <title>Bacillus genomes from the desert of Cuatro Cienegas, Coahuila.</title>
        <authorList>
            <person name="Olmedo-Alvarez G."/>
        </authorList>
    </citation>
    <scope>NUCLEOTIDE SEQUENCE [LARGE SCALE GENOMIC DNA]</scope>
    <source>
        <strain evidence="2 3">CH87b_3T</strain>
    </source>
</reference>
<evidence type="ECO:0000259" key="1">
    <source>
        <dbReference type="Pfam" id="PF00144"/>
    </source>
</evidence>
<dbReference type="OrthoDB" id="9803467at2"/>